<evidence type="ECO:0000256" key="1">
    <source>
        <dbReference type="SAM" id="Phobius"/>
    </source>
</evidence>
<accession>A0A4S8L0V6</accession>
<keyword evidence="1" id="KW-1133">Transmembrane helix</keyword>
<organism evidence="2 3">
    <name type="scientific">Dendrothele bispora (strain CBS 962.96)</name>
    <dbReference type="NCBI Taxonomy" id="1314807"/>
    <lineage>
        <taxon>Eukaryota</taxon>
        <taxon>Fungi</taxon>
        <taxon>Dikarya</taxon>
        <taxon>Basidiomycota</taxon>
        <taxon>Agaricomycotina</taxon>
        <taxon>Agaricomycetes</taxon>
        <taxon>Agaricomycetidae</taxon>
        <taxon>Agaricales</taxon>
        <taxon>Agaricales incertae sedis</taxon>
        <taxon>Dendrothele</taxon>
    </lineage>
</organism>
<keyword evidence="3" id="KW-1185">Reference proteome</keyword>
<feature type="non-terminal residue" evidence="2">
    <location>
        <position position="66"/>
    </location>
</feature>
<keyword evidence="1" id="KW-0472">Membrane</keyword>
<dbReference type="AlphaFoldDB" id="A0A4S8L0V6"/>
<proteinExistence type="predicted"/>
<evidence type="ECO:0000313" key="2">
    <source>
        <dbReference type="EMBL" id="THU81558.1"/>
    </source>
</evidence>
<gene>
    <name evidence="2" type="ORF">K435DRAFT_784977</name>
</gene>
<name>A0A4S8L0V6_DENBC</name>
<evidence type="ECO:0000313" key="3">
    <source>
        <dbReference type="Proteomes" id="UP000297245"/>
    </source>
</evidence>
<keyword evidence="1" id="KW-0812">Transmembrane</keyword>
<feature type="transmembrane region" description="Helical" evidence="1">
    <location>
        <begin position="12"/>
        <end position="36"/>
    </location>
</feature>
<dbReference type="EMBL" id="ML179799">
    <property type="protein sequence ID" value="THU81558.1"/>
    <property type="molecule type" value="Genomic_DNA"/>
</dbReference>
<sequence length="66" mass="7614">MPPLLPLGLRKQFLIFTLWITQLLAAAAAIYAFSLYEKQPYRIHLYLLPVGSSFLRIFKHLDAPKV</sequence>
<reference evidence="2 3" key="1">
    <citation type="journal article" date="2019" name="Nat. Ecol. Evol.">
        <title>Megaphylogeny resolves global patterns of mushroom evolution.</title>
        <authorList>
            <person name="Varga T."/>
            <person name="Krizsan K."/>
            <person name="Foldi C."/>
            <person name="Dima B."/>
            <person name="Sanchez-Garcia M."/>
            <person name="Sanchez-Ramirez S."/>
            <person name="Szollosi G.J."/>
            <person name="Szarkandi J.G."/>
            <person name="Papp V."/>
            <person name="Albert L."/>
            <person name="Andreopoulos W."/>
            <person name="Angelini C."/>
            <person name="Antonin V."/>
            <person name="Barry K.W."/>
            <person name="Bougher N.L."/>
            <person name="Buchanan P."/>
            <person name="Buyck B."/>
            <person name="Bense V."/>
            <person name="Catcheside P."/>
            <person name="Chovatia M."/>
            <person name="Cooper J."/>
            <person name="Damon W."/>
            <person name="Desjardin D."/>
            <person name="Finy P."/>
            <person name="Geml J."/>
            <person name="Haridas S."/>
            <person name="Hughes K."/>
            <person name="Justo A."/>
            <person name="Karasinski D."/>
            <person name="Kautmanova I."/>
            <person name="Kiss B."/>
            <person name="Kocsube S."/>
            <person name="Kotiranta H."/>
            <person name="LaButti K.M."/>
            <person name="Lechner B.E."/>
            <person name="Liimatainen K."/>
            <person name="Lipzen A."/>
            <person name="Lukacs Z."/>
            <person name="Mihaltcheva S."/>
            <person name="Morgado L.N."/>
            <person name="Niskanen T."/>
            <person name="Noordeloos M.E."/>
            <person name="Ohm R.A."/>
            <person name="Ortiz-Santana B."/>
            <person name="Ovrebo C."/>
            <person name="Racz N."/>
            <person name="Riley R."/>
            <person name="Savchenko A."/>
            <person name="Shiryaev A."/>
            <person name="Soop K."/>
            <person name="Spirin V."/>
            <person name="Szebenyi C."/>
            <person name="Tomsovsky M."/>
            <person name="Tulloss R.E."/>
            <person name="Uehling J."/>
            <person name="Grigoriev I.V."/>
            <person name="Vagvolgyi C."/>
            <person name="Papp T."/>
            <person name="Martin F.M."/>
            <person name="Miettinen O."/>
            <person name="Hibbett D.S."/>
            <person name="Nagy L.G."/>
        </authorList>
    </citation>
    <scope>NUCLEOTIDE SEQUENCE [LARGE SCALE GENOMIC DNA]</scope>
    <source>
        <strain evidence="2 3">CBS 962.96</strain>
    </source>
</reference>
<dbReference type="Proteomes" id="UP000297245">
    <property type="component" value="Unassembled WGS sequence"/>
</dbReference>
<protein>
    <submittedName>
        <fullName evidence="2">Uncharacterized protein</fullName>
    </submittedName>
</protein>